<proteinExistence type="predicted"/>
<keyword evidence="1" id="KW-0812">Transmembrane</keyword>
<feature type="transmembrane region" description="Helical" evidence="1">
    <location>
        <begin position="360"/>
        <end position="380"/>
    </location>
</feature>
<feature type="transmembrane region" description="Helical" evidence="1">
    <location>
        <begin position="528"/>
        <end position="545"/>
    </location>
</feature>
<dbReference type="eggNOG" id="ENOG502Z8QQ">
    <property type="taxonomic scope" value="Bacteria"/>
</dbReference>
<dbReference type="EMBL" id="BAVS01000005">
    <property type="protein sequence ID" value="GAE92444.1"/>
    <property type="molecule type" value="Genomic_DNA"/>
</dbReference>
<gene>
    <name evidence="2" type="ORF">JCM21714_1446</name>
</gene>
<dbReference type="STRING" id="1298598.JCM21714_1446"/>
<keyword evidence="1" id="KW-1133">Transmembrane helix</keyword>
<evidence type="ECO:0000313" key="3">
    <source>
        <dbReference type="Proteomes" id="UP000019102"/>
    </source>
</evidence>
<dbReference type="InterPro" id="IPR043748">
    <property type="entry name" value="DUF5693"/>
</dbReference>
<feature type="transmembrane region" description="Helical" evidence="1">
    <location>
        <begin position="624"/>
        <end position="649"/>
    </location>
</feature>
<dbReference type="Pfam" id="PF18949">
    <property type="entry name" value="DUF5693"/>
    <property type="match status" value="1"/>
</dbReference>
<comment type="caution">
    <text evidence="2">The sequence shown here is derived from an EMBL/GenBank/DDBJ whole genome shotgun (WGS) entry which is preliminary data.</text>
</comment>
<protein>
    <submittedName>
        <fullName evidence="2">Uncharacterized protein</fullName>
    </submittedName>
</protein>
<evidence type="ECO:0000256" key="1">
    <source>
        <dbReference type="SAM" id="Phobius"/>
    </source>
</evidence>
<accession>W4VI75</accession>
<keyword evidence="3" id="KW-1185">Reference proteome</keyword>
<name>W4VI75_9BACI</name>
<feature type="transmembrane region" description="Helical" evidence="1">
    <location>
        <begin position="578"/>
        <end position="593"/>
    </location>
</feature>
<evidence type="ECO:0000313" key="2">
    <source>
        <dbReference type="EMBL" id="GAE92444.1"/>
    </source>
</evidence>
<reference evidence="2 3" key="1">
    <citation type="journal article" date="2014" name="Genome Announc.">
        <title>Draft Genome Sequence of the Boron-Tolerant and Moderately Halotolerant Bacterium Gracilibacillus boraciitolerans JCM 21714T.</title>
        <authorList>
            <person name="Ahmed I."/>
            <person name="Oshima K."/>
            <person name="Suda W."/>
            <person name="Kitamura K."/>
            <person name="Iida T."/>
            <person name="Ohmori Y."/>
            <person name="Fujiwara T."/>
            <person name="Hattori M."/>
            <person name="Ohkuma M."/>
        </authorList>
    </citation>
    <scope>NUCLEOTIDE SEQUENCE [LARGE SCALE GENOMIC DNA]</scope>
    <source>
        <strain evidence="2 3">JCM 21714</strain>
    </source>
</reference>
<dbReference type="AlphaFoldDB" id="W4VI75"/>
<organism evidence="2 3">
    <name type="scientific">Gracilibacillus boraciitolerans JCM 21714</name>
    <dbReference type="NCBI Taxonomy" id="1298598"/>
    <lineage>
        <taxon>Bacteria</taxon>
        <taxon>Bacillati</taxon>
        <taxon>Bacillota</taxon>
        <taxon>Bacilli</taxon>
        <taxon>Bacillales</taxon>
        <taxon>Bacillaceae</taxon>
        <taxon>Gracilibacillus</taxon>
    </lineage>
</organism>
<feature type="transmembrane region" description="Helical" evidence="1">
    <location>
        <begin position="476"/>
        <end position="496"/>
    </location>
</feature>
<feature type="transmembrane region" description="Helical" evidence="1">
    <location>
        <begin position="387"/>
        <end position="406"/>
    </location>
</feature>
<sequence>MKQKYWLWLIIIILTLLSIPGVLARWNVETGNDTYNTIIPFKEINDLTKEDDLSLEETLTRLHDAGLTTVSFTPDSLAKWSSLDIISKYEKRELEDIVRFHEDADNLVEDKDGFYITRPSEDYYDDKIVSEFHPITINIGTEELYFIDEEQYIEDELKSLGINKEGNNENGEELSDESAFNYYLGYNQLLIEEVSNYGFEYVLRVENTELNNNETINNIIDLKNDDTSSLLFSGGEVIGYPEKADIQTYANRLNEAGFDFYSIEFTYQDGLATLASELDYDVIRLHSMTIESDAIAESVQRAVRAVKERNIRSLFLHIPGIGEASDRLETTEIFLNRLNSHIPPTNYHSGEPEPFQDIEIPIWSMISVLLAGIAFTYLSLEVMKKTWIRITGSIVMALLAGMYLGTGLLASLQAFGLAIALLTAIYATLAAKDGTTTMKGGIMLVYLQAIAISVIGITIMIGVLNGDSFITGFAQFRGVILVYVVPMVFLALWALWQPLNRFYHHMRSNFAAEMKKVVHVISNAQVKYWHLIVLSIVGIGFYYYITRTGNEGVAADVEIIVRQRLEEWLYVRPRTKEFLIGFPLFILATYVIGKHPRFGKYLLIPGSIGFLSIVNTFSHLHIPIYISIIRTGYSLVIGLIIGLILIYIFKWGK</sequence>
<feature type="transmembrane region" description="Helical" evidence="1">
    <location>
        <begin position="443"/>
        <end position="464"/>
    </location>
</feature>
<dbReference type="OrthoDB" id="3805529at2"/>
<feature type="transmembrane region" description="Helical" evidence="1">
    <location>
        <begin position="412"/>
        <end position="431"/>
    </location>
</feature>
<dbReference type="RefSeq" id="WP_035722456.1">
    <property type="nucleotide sequence ID" value="NZ_BAVS01000005.1"/>
</dbReference>
<feature type="transmembrane region" description="Helical" evidence="1">
    <location>
        <begin position="600"/>
        <end position="618"/>
    </location>
</feature>
<keyword evidence="1" id="KW-0472">Membrane</keyword>
<dbReference type="Proteomes" id="UP000019102">
    <property type="component" value="Unassembled WGS sequence"/>
</dbReference>